<dbReference type="InterPro" id="IPR000961">
    <property type="entry name" value="AGC-kinase_C"/>
</dbReference>
<feature type="binding site" evidence="18">
    <location>
        <position position="312"/>
    </location>
    <ligand>
        <name>Ca(2+)</name>
        <dbReference type="ChEBI" id="CHEBI:29108"/>
        <label>1</label>
    </ligand>
</feature>
<dbReference type="SUPFAM" id="SSF49562">
    <property type="entry name" value="C2 domain (Calcium/lipid-binding domain, CaLB)"/>
    <property type="match status" value="1"/>
</dbReference>
<keyword evidence="25" id="KW-1185">Reference proteome</keyword>
<feature type="compositionally biased region" description="Basic and acidic residues" evidence="20">
    <location>
        <begin position="388"/>
        <end position="398"/>
    </location>
</feature>
<keyword evidence="5 14" id="KW-0808">Transferase</keyword>
<feature type="binding site" evidence="17">
    <location>
        <begin position="429"/>
        <end position="437"/>
    </location>
    <ligand>
        <name>ATP</name>
        <dbReference type="ChEBI" id="CHEBI:30616"/>
    </ligand>
</feature>
<dbReference type="PRINTS" id="PR00008">
    <property type="entry name" value="DAGPEDOMAIN"/>
</dbReference>
<feature type="active site" description="Proton acceptor" evidence="15">
    <location>
        <position position="548"/>
    </location>
</feature>
<evidence type="ECO:0000256" key="19">
    <source>
        <dbReference type="PROSITE-ProRule" id="PRU10141"/>
    </source>
</evidence>
<dbReference type="InterPro" id="IPR020454">
    <property type="entry name" value="DAG/PE-bd"/>
</dbReference>
<dbReference type="InterPro" id="IPR046349">
    <property type="entry name" value="C1-like_sf"/>
</dbReference>
<evidence type="ECO:0000256" key="9">
    <source>
        <dbReference type="ARBA" id="ARBA00022771"/>
    </source>
</evidence>
<keyword evidence="13 14" id="KW-0067">ATP-binding</keyword>
<evidence type="ECO:0000256" key="4">
    <source>
        <dbReference type="ARBA" id="ARBA00022553"/>
    </source>
</evidence>
<dbReference type="PROSITE" id="PS50011">
    <property type="entry name" value="PROTEIN_KINASE_DOM"/>
    <property type="match status" value="1"/>
</dbReference>
<organism evidence="25 26">
    <name type="scientific">Dermatophagoides pteronyssinus</name>
    <name type="common">European house dust mite</name>
    <dbReference type="NCBI Taxonomy" id="6956"/>
    <lineage>
        <taxon>Eukaryota</taxon>
        <taxon>Metazoa</taxon>
        <taxon>Ecdysozoa</taxon>
        <taxon>Arthropoda</taxon>
        <taxon>Chelicerata</taxon>
        <taxon>Arachnida</taxon>
        <taxon>Acari</taxon>
        <taxon>Acariformes</taxon>
        <taxon>Sarcoptiformes</taxon>
        <taxon>Astigmata</taxon>
        <taxon>Psoroptidia</taxon>
        <taxon>Analgoidea</taxon>
        <taxon>Pyroglyphidae</taxon>
        <taxon>Dermatophagoidinae</taxon>
        <taxon>Dermatophagoides</taxon>
    </lineage>
</organism>
<evidence type="ECO:0000256" key="5">
    <source>
        <dbReference type="ARBA" id="ARBA00022679"/>
    </source>
</evidence>
<feature type="binding site" evidence="18">
    <location>
        <position position="309"/>
    </location>
    <ligand>
        <name>Ca(2+)</name>
        <dbReference type="ChEBI" id="CHEBI:29108"/>
        <label>1</label>
    </ligand>
</feature>
<evidence type="ECO:0000256" key="12">
    <source>
        <dbReference type="ARBA" id="ARBA00022837"/>
    </source>
</evidence>
<evidence type="ECO:0000256" key="18">
    <source>
        <dbReference type="PIRSR" id="PIRSR000550-4"/>
    </source>
</evidence>
<dbReference type="InterPro" id="IPR000008">
    <property type="entry name" value="C2_dom"/>
</dbReference>
<dbReference type="PROSITE" id="PS50004">
    <property type="entry name" value="C2"/>
    <property type="match status" value="1"/>
</dbReference>
<evidence type="ECO:0000256" key="2">
    <source>
        <dbReference type="ARBA" id="ARBA00012429"/>
    </source>
</evidence>
<dbReference type="CDD" id="cd20836">
    <property type="entry name" value="C1_cPKC_rpt2"/>
    <property type="match status" value="1"/>
</dbReference>
<dbReference type="FunFam" id="3.30.200.20:FF:000080">
    <property type="entry name" value="Protein kinase C"/>
    <property type="match status" value="1"/>
</dbReference>
<dbReference type="Pfam" id="PF00433">
    <property type="entry name" value="Pkinase_C"/>
    <property type="match status" value="1"/>
</dbReference>
<dbReference type="SMART" id="SM00239">
    <property type="entry name" value="C2"/>
    <property type="match status" value="1"/>
</dbReference>
<dbReference type="Pfam" id="PF00168">
    <property type="entry name" value="C2"/>
    <property type="match status" value="1"/>
</dbReference>
<evidence type="ECO:0000256" key="17">
    <source>
        <dbReference type="PIRSR" id="PIRSR000550-3"/>
    </source>
</evidence>
<dbReference type="FunFam" id="3.30.60.20:FF:000006">
    <property type="entry name" value="Protein kinase C"/>
    <property type="match status" value="1"/>
</dbReference>
<reference evidence="26 27" key="1">
    <citation type="submission" date="2025-04" db="UniProtKB">
        <authorList>
            <consortium name="RefSeq"/>
        </authorList>
    </citation>
    <scope>IDENTIFICATION</scope>
    <source>
        <strain evidence="26 27">Airmid</strain>
    </source>
</reference>
<feature type="domain" description="Protein kinase" evidence="22">
    <location>
        <begin position="423"/>
        <end position="682"/>
    </location>
</feature>
<dbReference type="RefSeq" id="XP_027205996.1">
    <property type="nucleotide sequence ID" value="XM_027350195.1"/>
</dbReference>
<feature type="binding site" evidence="16">
    <location>
        <position position="306"/>
    </location>
    <ligand>
        <name>a 1,2-diacyl-sn-glycero-3-phospho-(1D-myo-inositol-4,5-bisphosphate)</name>
        <dbReference type="ChEBI" id="CHEBI:58456"/>
    </ligand>
</feature>
<keyword evidence="9" id="KW-0863">Zinc-finger</keyword>
<feature type="binding site" evidence="18">
    <location>
        <position position="315"/>
    </location>
    <ligand>
        <name>Ca(2+)</name>
        <dbReference type="ChEBI" id="CHEBI:29108"/>
        <label>1</label>
    </ligand>
</feature>
<feature type="binding site" evidence="18">
    <location>
        <position position="240"/>
    </location>
    <ligand>
        <name>Ca(2+)</name>
        <dbReference type="ChEBI" id="CHEBI:29108"/>
        <label>1</label>
    </ligand>
</feature>
<dbReference type="InterPro" id="IPR014375">
    <property type="entry name" value="Protein_kinase_C_a/b/g"/>
</dbReference>
<keyword evidence="3 14" id="KW-0723">Serine/threonine-protein kinase</keyword>
<evidence type="ECO:0000256" key="13">
    <source>
        <dbReference type="ARBA" id="ARBA00022840"/>
    </source>
</evidence>
<feature type="binding site" evidence="18">
    <location>
        <position position="307"/>
    </location>
    <ligand>
        <name>Ca(2+)</name>
        <dbReference type="ChEBI" id="CHEBI:29108"/>
        <label>1</label>
    </ligand>
</feature>
<protein>
    <recommendedName>
        <fullName evidence="2 14">Protein kinase C</fullName>
        <ecNumber evidence="2 14">2.7.11.13</ecNumber>
    </recommendedName>
</protein>
<evidence type="ECO:0000256" key="7">
    <source>
        <dbReference type="ARBA" id="ARBA00022737"/>
    </source>
</evidence>
<feature type="binding site" evidence="18">
    <location>
        <position position="239"/>
    </location>
    <ligand>
        <name>Ca(2+)</name>
        <dbReference type="ChEBI" id="CHEBI:29108"/>
        <label>1</label>
    </ligand>
</feature>
<dbReference type="KEGG" id="dpte:113799549"/>
<dbReference type="FunFam" id="1.10.510.10:FF:000023">
    <property type="entry name" value="Protein kinase C"/>
    <property type="match status" value="1"/>
</dbReference>
<evidence type="ECO:0000256" key="3">
    <source>
        <dbReference type="ARBA" id="ARBA00022527"/>
    </source>
</evidence>
<evidence type="ECO:0000259" key="23">
    <source>
        <dbReference type="PROSITE" id="PS50081"/>
    </source>
</evidence>
<comment type="catalytic activity">
    <reaction evidence="14">
        <text>L-threonyl-[protein] + ATP = O-phospho-L-threonyl-[protein] + ADP + H(+)</text>
        <dbReference type="Rhea" id="RHEA:46608"/>
        <dbReference type="Rhea" id="RHEA-COMP:11060"/>
        <dbReference type="Rhea" id="RHEA-COMP:11605"/>
        <dbReference type="ChEBI" id="CHEBI:15378"/>
        <dbReference type="ChEBI" id="CHEBI:30013"/>
        <dbReference type="ChEBI" id="CHEBI:30616"/>
        <dbReference type="ChEBI" id="CHEBI:61977"/>
        <dbReference type="ChEBI" id="CHEBI:456216"/>
        <dbReference type="EC" id="2.7.11.13"/>
    </reaction>
</comment>
<dbReference type="SUPFAM" id="SSF57889">
    <property type="entry name" value="Cysteine-rich domain"/>
    <property type="match status" value="2"/>
</dbReference>
<evidence type="ECO:0000259" key="24">
    <source>
        <dbReference type="PROSITE" id="PS51285"/>
    </source>
</evidence>
<keyword evidence="6 18" id="KW-0479">Metal-binding</keyword>
<proteinExistence type="inferred from homology"/>
<feature type="domain" description="C2" evidence="21">
    <location>
        <begin position="201"/>
        <end position="336"/>
    </location>
</feature>
<dbReference type="InterPro" id="IPR017892">
    <property type="entry name" value="Pkinase_C"/>
</dbReference>
<dbReference type="Proteomes" id="UP000515146">
    <property type="component" value="Unplaced"/>
</dbReference>
<dbReference type="AlphaFoldDB" id="A0A6P6YL94"/>
<evidence type="ECO:0000256" key="8">
    <source>
        <dbReference type="ARBA" id="ARBA00022741"/>
    </source>
</evidence>
<dbReference type="Gene3D" id="2.60.40.150">
    <property type="entry name" value="C2 domain"/>
    <property type="match status" value="1"/>
</dbReference>
<name>A0A6P6YL94_DERPT</name>
<dbReference type="SMART" id="SM00220">
    <property type="entry name" value="S_TKc"/>
    <property type="match status" value="1"/>
</dbReference>
<keyword evidence="12 18" id="KW-0106">Calcium</keyword>
<keyword evidence="8 14" id="KW-0547">Nucleotide-binding</keyword>
<dbReference type="InterPro" id="IPR011009">
    <property type="entry name" value="Kinase-like_dom_sf"/>
</dbReference>
<keyword evidence="10 14" id="KW-0418">Kinase</keyword>
<dbReference type="OMA" id="RNLCIMD"/>
<evidence type="ECO:0000256" key="10">
    <source>
        <dbReference type="ARBA" id="ARBA00022777"/>
    </source>
</evidence>
<evidence type="ECO:0000259" key="21">
    <source>
        <dbReference type="PROSITE" id="PS50004"/>
    </source>
</evidence>
<dbReference type="PROSITE" id="PS00107">
    <property type="entry name" value="PROTEIN_KINASE_ATP"/>
    <property type="match status" value="1"/>
</dbReference>
<dbReference type="OrthoDB" id="63267at2759"/>
<feature type="binding site" evidence="18">
    <location>
        <position position="246"/>
    </location>
    <ligand>
        <name>Ca(2+)</name>
        <dbReference type="ChEBI" id="CHEBI:29108"/>
        <label>2</label>
    </ligand>
</feature>
<accession>A0A6P6YL94</accession>
<dbReference type="CDD" id="cd04026">
    <property type="entry name" value="C2_PKC_alpha_gamma"/>
    <property type="match status" value="1"/>
</dbReference>
<feature type="compositionally biased region" description="Low complexity" evidence="20">
    <location>
        <begin position="9"/>
        <end position="39"/>
    </location>
</feature>
<dbReference type="InterPro" id="IPR008271">
    <property type="entry name" value="Ser/Thr_kinase_AS"/>
</dbReference>
<dbReference type="Gene3D" id="3.30.60.20">
    <property type="match status" value="2"/>
</dbReference>
<keyword evidence="7" id="KW-0677">Repeat</keyword>
<evidence type="ECO:0000256" key="14">
    <source>
        <dbReference type="PIRNR" id="PIRNR000550"/>
    </source>
</evidence>
<dbReference type="SMART" id="SM00133">
    <property type="entry name" value="S_TK_X"/>
    <property type="match status" value="1"/>
</dbReference>
<dbReference type="GO" id="GO:0008270">
    <property type="term" value="F:zinc ion binding"/>
    <property type="evidence" value="ECO:0007669"/>
    <property type="project" value="UniProtKB-KW"/>
</dbReference>
<dbReference type="RefSeq" id="XP_027205995.1">
    <property type="nucleotide sequence ID" value="XM_027350194.1"/>
</dbReference>
<dbReference type="PIRSF" id="PIRSF000550">
    <property type="entry name" value="PKC_alpha"/>
    <property type="match status" value="1"/>
</dbReference>
<feature type="region of interest" description="Disordered" evidence="20">
    <location>
        <begin position="195"/>
        <end position="215"/>
    </location>
</feature>
<dbReference type="GO" id="GO:0004697">
    <property type="term" value="F:diacylglycerol-dependent serine/threonine kinase activity"/>
    <property type="evidence" value="ECO:0007669"/>
    <property type="project" value="UniProtKB-EC"/>
</dbReference>
<keyword evidence="11" id="KW-0862">Zinc</keyword>
<keyword evidence="4" id="KW-0597">Phosphoprotein</keyword>
<evidence type="ECO:0000313" key="27">
    <source>
        <dbReference type="RefSeq" id="XP_027205996.1"/>
    </source>
</evidence>
<evidence type="ECO:0000313" key="25">
    <source>
        <dbReference type="Proteomes" id="UP000515146"/>
    </source>
</evidence>
<dbReference type="SUPFAM" id="SSF56112">
    <property type="entry name" value="Protein kinase-like (PK-like)"/>
    <property type="match status" value="1"/>
</dbReference>
<dbReference type="PROSITE" id="PS00108">
    <property type="entry name" value="PROTEIN_KINASE_ST"/>
    <property type="match status" value="1"/>
</dbReference>
<evidence type="ECO:0000313" key="26">
    <source>
        <dbReference type="RefSeq" id="XP_027205995.1"/>
    </source>
</evidence>
<dbReference type="Pfam" id="PF00130">
    <property type="entry name" value="C1_1"/>
    <property type="match status" value="2"/>
</dbReference>
<dbReference type="PANTHER" id="PTHR24351">
    <property type="entry name" value="RIBOSOMAL PROTEIN S6 KINASE"/>
    <property type="match status" value="1"/>
</dbReference>
<dbReference type="SMART" id="SM00109">
    <property type="entry name" value="C1"/>
    <property type="match status" value="2"/>
</dbReference>
<evidence type="ECO:0000256" key="16">
    <source>
        <dbReference type="PIRSR" id="PIRSR000550-2"/>
    </source>
</evidence>
<evidence type="ECO:0000256" key="11">
    <source>
        <dbReference type="ARBA" id="ARBA00022833"/>
    </source>
</evidence>
<comment type="similarity">
    <text evidence="1 14">Belongs to the protein kinase superfamily. AGC Ser/Thr protein kinase family. PKC subfamily.</text>
</comment>
<dbReference type="Gene3D" id="3.30.200.20">
    <property type="entry name" value="Phosphorylase Kinase, domain 1"/>
    <property type="match status" value="1"/>
</dbReference>
<dbReference type="GO" id="GO:0005524">
    <property type="term" value="F:ATP binding"/>
    <property type="evidence" value="ECO:0007669"/>
    <property type="project" value="UniProtKB-UniRule"/>
</dbReference>
<dbReference type="PROSITE" id="PS51285">
    <property type="entry name" value="AGC_KINASE_CTER"/>
    <property type="match status" value="1"/>
</dbReference>
<dbReference type="InterPro" id="IPR035892">
    <property type="entry name" value="C2_domain_sf"/>
</dbReference>
<sequence>MMSRNRSPSSSINTLNSETTTTTSESDDGNNSSLRSNSFRRPFRRNGAFKKKKYSIILDHSFHPRFFKQPTFCSHCREFIWGVLNKQGYQCEVCSLVVHKRCHELVTFKCPGADKGIETDPRKVHKFQLHTYSTPTFCDHCGSMLYGVYKQGFQCKSCLMNFHKRCRPNVPNLCGCDAVEKRGRIELRIQVKNLNNNHHHSDDDNHNNNNDNDNNHIENINDKMIICCDIRKAKNLCIMDPNGLSDPYVKVKLLSSNYQSLNNNRESITKYKTKIIRNTLNPEWNERICIEIGPQDRDKRLLISVWDWDRTSRNDFIGSLSFGVSELIKQSVEGWYKLLNEEEGAYYNEPLPPPGENLIDYLQKKLHINNIEQQQEQQQQFRSTVSEKNSHDNHDSKDHHLFHSLTKHHHSKDFKLNDGLDSFNLLKILGKGSFGKVLLAELKKNPKQLYAIKVLKKDVLIMADDIESAMIEKRVLALTNKPPFLLGLHSCFQDKERLYFVMEYVTGGDLMFQIQKFRKFKEPIACFYATEIAIGLFFLHERGIVYRDLKLDNILLDSEGHIKIGDFGMCKEGIFGSKTAHTFCGTPDYIAPEIIKGIPYSKSVDWWSYGVLLYEMLTGQAPFDGEDEDELFQNIIDHNVLYPKSISKEAKDLCKAFLVKDSQQRLGSGINDELKIKNHPFFRRIDWIKILNKEIQPPYKPQITDDRLVENFDINFTKSQLTMTPSDKSVIANLNGNEFDGFSYVNPLYI</sequence>
<evidence type="ECO:0000259" key="22">
    <source>
        <dbReference type="PROSITE" id="PS50011"/>
    </source>
</evidence>
<feature type="domain" description="Phorbol-ester/DAG-type" evidence="23">
    <location>
        <begin position="124"/>
        <end position="174"/>
    </location>
</feature>
<dbReference type="PROSITE" id="PS50081">
    <property type="entry name" value="ZF_DAG_PE_2"/>
    <property type="match status" value="2"/>
</dbReference>
<dbReference type="InterPro" id="IPR000719">
    <property type="entry name" value="Prot_kinase_dom"/>
</dbReference>
<feature type="binding site" evidence="18">
    <location>
        <position position="308"/>
    </location>
    <ligand>
        <name>Ca(2+)</name>
        <dbReference type="ChEBI" id="CHEBI:29108"/>
        <label>1</label>
    </ligand>
</feature>
<gene>
    <name evidence="26 27" type="primary">LOC113799549</name>
</gene>
<dbReference type="CDD" id="cd20833">
    <property type="entry name" value="C1_cPKC_rpt1"/>
    <property type="match status" value="1"/>
</dbReference>
<dbReference type="EC" id="2.7.11.13" evidence="2 14"/>
<comment type="cofactor">
    <cofactor evidence="18">
        <name>Ca(2+)</name>
        <dbReference type="ChEBI" id="CHEBI:29108"/>
    </cofactor>
    <text evidence="18">Binds 3 Ca(2+) ions per subunit. The ions are bound to the C2 domain.</text>
</comment>
<feature type="domain" description="AGC-kinase C-terminal" evidence="24">
    <location>
        <begin position="683"/>
        <end position="750"/>
    </location>
</feature>
<feature type="binding site" evidence="18">
    <location>
        <position position="313"/>
    </location>
    <ligand>
        <name>Ca(2+)</name>
        <dbReference type="ChEBI" id="CHEBI:29108"/>
        <label>1</label>
    </ligand>
</feature>
<feature type="binding site" evidence="17 19">
    <location>
        <position position="453"/>
    </location>
    <ligand>
        <name>ATP</name>
        <dbReference type="ChEBI" id="CHEBI:30616"/>
    </ligand>
</feature>
<evidence type="ECO:0000256" key="6">
    <source>
        <dbReference type="ARBA" id="ARBA00022723"/>
    </source>
</evidence>
<dbReference type="InterPro" id="IPR017441">
    <property type="entry name" value="Protein_kinase_ATP_BS"/>
</dbReference>
<feature type="domain" description="Phorbol-ester/DAG-type" evidence="23">
    <location>
        <begin position="59"/>
        <end position="110"/>
    </location>
</feature>
<feature type="region of interest" description="Disordered" evidence="20">
    <location>
        <begin position="373"/>
        <end position="398"/>
    </location>
</feature>
<dbReference type="InterPro" id="IPR002219">
    <property type="entry name" value="PKC_DAG/PE"/>
</dbReference>
<evidence type="ECO:0000256" key="1">
    <source>
        <dbReference type="ARBA" id="ARBA00005490"/>
    </source>
</evidence>
<feature type="region of interest" description="Disordered" evidence="20">
    <location>
        <begin position="1"/>
        <end position="39"/>
    </location>
</feature>
<evidence type="ECO:0000256" key="15">
    <source>
        <dbReference type="PIRSR" id="PIRSR000550-1"/>
    </source>
</evidence>
<evidence type="ECO:0000256" key="20">
    <source>
        <dbReference type="SAM" id="MobiDB-lite"/>
    </source>
</evidence>
<dbReference type="Gene3D" id="1.10.510.10">
    <property type="entry name" value="Transferase(Phosphotransferase) domain 1"/>
    <property type="match status" value="1"/>
</dbReference>
<dbReference type="Pfam" id="PF00069">
    <property type="entry name" value="Pkinase"/>
    <property type="match status" value="1"/>
</dbReference>
<feature type="binding site" evidence="16">
    <location>
        <position position="248"/>
    </location>
    <ligand>
        <name>a 1,2-diacyl-sn-glycero-3-phospho-(1D-myo-inositol-4,5-bisphosphate)</name>
        <dbReference type="ChEBI" id="CHEBI:58456"/>
    </ligand>
</feature>